<organism evidence="2">
    <name type="scientific">viral metagenome</name>
    <dbReference type="NCBI Taxonomy" id="1070528"/>
    <lineage>
        <taxon>unclassified sequences</taxon>
        <taxon>metagenomes</taxon>
        <taxon>organismal metagenomes</taxon>
    </lineage>
</organism>
<evidence type="ECO:0000256" key="1">
    <source>
        <dbReference type="SAM" id="MobiDB-lite"/>
    </source>
</evidence>
<evidence type="ECO:0000313" key="2">
    <source>
        <dbReference type="EMBL" id="QHT02528.1"/>
    </source>
</evidence>
<reference evidence="2" key="1">
    <citation type="journal article" date="2020" name="Nature">
        <title>Giant virus diversity and host interactions through global metagenomics.</title>
        <authorList>
            <person name="Schulz F."/>
            <person name="Roux S."/>
            <person name="Paez-Espino D."/>
            <person name="Jungbluth S."/>
            <person name="Walsh D.A."/>
            <person name="Denef V.J."/>
            <person name="McMahon K.D."/>
            <person name="Konstantinidis K.T."/>
            <person name="Eloe-Fadrosh E.A."/>
            <person name="Kyrpides N.C."/>
            <person name="Woyke T."/>
        </authorList>
    </citation>
    <scope>NUCLEOTIDE SEQUENCE</scope>
    <source>
        <strain evidence="2">GVMAG-M-3300020595-32</strain>
    </source>
</reference>
<dbReference type="Pfam" id="PF19071">
    <property type="entry name" value="DUF5767"/>
    <property type="match status" value="1"/>
</dbReference>
<protein>
    <submittedName>
        <fullName evidence="2">Uncharacterized protein</fullName>
    </submittedName>
</protein>
<feature type="region of interest" description="Disordered" evidence="1">
    <location>
        <begin position="292"/>
        <end position="370"/>
    </location>
</feature>
<dbReference type="InterPro" id="IPR043910">
    <property type="entry name" value="DUF5767"/>
</dbReference>
<feature type="compositionally biased region" description="Low complexity" evidence="1">
    <location>
        <begin position="304"/>
        <end position="317"/>
    </location>
</feature>
<accession>A0A6C0CD81</accession>
<dbReference type="EMBL" id="MN739395">
    <property type="protein sequence ID" value="QHT02528.1"/>
    <property type="molecule type" value="Genomic_DNA"/>
</dbReference>
<sequence>MDQILNIDNNETKKVGVSNGSGITGSIDFLSDNNSEKSVTTPINSPIAKPEEPKLGVADSIGINLFGSVDKKEEEKPAAHNPIQDETIIPNQVEDEFKPIHRMSATEIKNEKIDYIYKFKKLGDQGIRTTMNYNMNSNLDEMRNEYLKLKKQREIDNSVKFQRKILMAGVTGLEFLNNKFDPFSVNLDGWSESVNEGIYDYDEIFEELYAKYGGGDSEVAPELRLLFALGSSAFMFHLQNTMFKSSLPGMDDILKQNPDLMKQFASAAVGSMNAPGGGGAPPGMEGMMRGMGMMPPSTGPRGPPQQQGQPMAQRMGQRPASPQRPDMDGPDGLDDIIKTMNLEPDKLPDLDNISLISGDTDRKSGITLNL</sequence>
<proteinExistence type="predicted"/>
<dbReference type="AlphaFoldDB" id="A0A6C0CD81"/>
<feature type="region of interest" description="Disordered" evidence="1">
    <location>
        <begin position="1"/>
        <end position="22"/>
    </location>
</feature>
<name>A0A6C0CD81_9ZZZZ</name>